<organism evidence="2 3">
    <name type="scientific">Nocardioides astragali</name>
    <dbReference type="NCBI Taxonomy" id="1776736"/>
    <lineage>
        <taxon>Bacteria</taxon>
        <taxon>Bacillati</taxon>
        <taxon>Actinomycetota</taxon>
        <taxon>Actinomycetes</taxon>
        <taxon>Propionibacteriales</taxon>
        <taxon>Nocardioidaceae</taxon>
        <taxon>Nocardioides</taxon>
    </lineage>
</organism>
<dbReference type="CDD" id="cd06170">
    <property type="entry name" value="LuxR_C_like"/>
    <property type="match status" value="1"/>
</dbReference>
<evidence type="ECO:0000313" key="3">
    <source>
        <dbReference type="Proteomes" id="UP001596524"/>
    </source>
</evidence>
<dbReference type="PRINTS" id="PR00364">
    <property type="entry name" value="DISEASERSIST"/>
</dbReference>
<keyword evidence="3" id="KW-1185">Reference proteome</keyword>
<dbReference type="PROSITE" id="PS00622">
    <property type="entry name" value="HTH_LUXR_1"/>
    <property type="match status" value="1"/>
</dbReference>
<dbReference type="SMART" id="SM00421">
    <property type="entry name" value="HTH_LUXR"/>
    <property type="match status" value="1"/>
</dbReference>
<dbReference type="Gene3D" id="1.25.40.10">
    <property type="entry name" value="Tetratricopeptide repeat domain"/>
    <property type="match status" value="1"/>
</dbReference>
<comment type="caution">
    <text evidence="2">The sequence shown here is derived from an EMBL/GenBank/DDBJ whole genome shotgun (WGS) entry which is preliminary data.</text>
</comment>
<protein>
    <submittedName>
        <fullName evidence="2">ATP-binding protein</fullName>
    </submittedName>
</protein>
<dbReference type="PANTHER" id="PTHR47691:SF3">
    <property type="entry name" value="HTH-TYPE TRANSCRIPTIONAL REGULATOR RV0890C-RELATED"/>
    <property type="match status" value="1"/>
</dbReference>
<dbReference type="EMBL" id="JBHTCH010000002">
    <property type="protein sequence ID" value="MFC7359233.1"/>
    <property type="molecule type" value="Genomic_DNA"/>
</dbReference>
<accession>A0ABW2N0M4</accession>
<dbReference type="SUPFAM" id="SSF46894">
    <property type="entry name" value="C-terminal effector domain of the bipartite response regulators"/>
    <property type="match status" value="1"/>
</dbReference>
<evidence type="ECO:0000259" key="1">
    <source>
        <dbReference type="PROSITE" id="PS50043"/>
    </source>
</evidence>
<dbReference type="InterPro" id="IPR000792">
    <property type="entry name" value="Tscrpt_reg_LuxR_C"/>
</dbReference>
<dbReference type="SUPFAM" id="SSF52540">
    <property type="entry name" value="P-loop containing nucleoside triphosphate hydrolases"/>
    <property type="match status" value="1"/>
</dbReference>
<dbReference type="GO" id="GO:0005524">
    <property type="term" value="F:ATP binding"/>
    <property type="evidence" value="ECO:0007669"/>
    <property type="project" value="UniProtKB-KW"/>
</dbReference>
<dbReference type="Pfam" id="PF13401">
    <property type="entry name" value="AAA_22"/>
    <property type="match status" value="1"/>
</dbReference>
<dbReference type="Proteomes" id="UP001596524">
    <property type="component" value="Unassembled WGS sequence"/>
</dbReference>
<evidence type="ECO:0000313" key="2">
    <source>
        <dbReference type="EMBL" id="MFC7359233.1"/>
    </source>
</evidence>
<sequence>MASRRPSGNLPTELSSFVGRRLEVVEGRQLLTRSRLVTLTGPGGVGKTRLALQIAETVSRAFNGGVWLVELASVSDPANVAEVIAGSLRVPEQSARAPEDALAAFLSGRELLLLVDNCEHVLETCSGLLEDLLRAAPRLHVLATSREILSVPGELVYAVMPLGLPPDGADTLASAADSPALTLLLDRARAADQRFELDKHNLADLVQICRRLDGLPLALELAAAQLRSLSPRDLTKRLDSRFALLNTGGAGRRRSLRHTVEWSFELCTKPERRLWSRLSVFTADFELDAIEAVCGGDAIEEDDIPTVVFGLVDKSILLVQTLGGRRCFRMLESLRDYGLELLRDQHGIGGEVPLSEEELRSRHLAYYAQLGATFERGWFGPEQPMWVARMNAELPNIRAALQFSLDHPEHLRTGQLLAADLCHFWLSGTQREGAAWLARLLDADPHPSRERVHALAAMSWVSSVLGLAEQSAGAAMAALDLVHEHAPEWTSRVYQHSGMVRAQQGDSSALPLLEQALALARREAGDDSGEAAYAWFCVAFFHMLSGDGEGAGRAFTESFTICRRTGERWWLGWTLLAEGFFSWLASDPTTIEAAVTDALVNLREIPDVRGCVTALNHLALAGAHGDDKLATYLFGVCDEFWRDAGGSLLDMDPWATALSAARRRCRDALGEEEYDRAYRRGREGTVDDALAVVLGKRPQTSARAPQRLDGEAYAQLTPREADVVQLLTEGLSNREIAERLVLSVRTVETHVQNIFNKTGFASRAQVAAWQTSRRAIQE</sequence>
<dbReference type="InterPro" id="IPR027417">
    <property type="entry name" value="P-loop_NTPase"/>
</dbReference>
<dbReference type="Gene3D" id="1.10.10.10">
    <property type="entry name" value="Winged helix-like DNA-binding domain superfamily/Winged helix DNA-binding domain"/>
    <property type="match status" value="1"/>
</dbReference>
<dbReference type="InterPro" id="IPR036388">
    <property type="entry name" value="WH-like_DNA-bd_sf"/>
</dbReference>
<reference evidence="3" key="1">
    <citation type="journal article" date="2019" name="Int. J. Syst. Evol. Microbiol.">
        <title>The Global Catalogue of Microorganisms (GCM) 10K type strain sequencing project: providing services to taxonomists for standard genome sequencing and annotation.</title>
        <authorList>
            <consortium name="The Broad Institute Genomics Platform"/>
            <consortium name="The Broad Institute Genome Sequencing Center for Infectious Disease"/>
            <person name="Wu L."/>
            <person name="Ma J."/>
        </authorList>
    </citation>
    <scope>NUCLEOTIDE SEQUENCE [LARGE SCALE GENOMIC DNA]</scope>
    <source>
        <strain evidence="3">FCH27</strain>
    </source>
</reference>
<dbReference type="InterPro" id="IPR011990">
    <property type="entry name" value="TPR-like_helical_dom_sf"/>
</dbReference>
<dbReference type="SUPFAM" id="SSF48452">
    <property type="entry name" value="TPR-like"/>
    <property type="match status" value="1"/>
</dbReference>
<dbReference type="PANTHER" id="PTHR47691">
    <property type="entry name" value="REGULATOR-RELATED"/>
    <property type="match status" value="1"/>
</dbReference>
<dbReference type="RefSeq" id="WP_255892710.1">
    <property type="nucleotide sequence ID" value="NZ_JAFMZM010000007.1"/>
</dbReference>
<dbReference type="InterPro" id="IPR049945">
    <property type="entry name" value="AAA_22"/>
</dbReference>
<gene>
    <name evidence="2" type="ORF">ACFQO6_03045</name>
</gene>
<dbReference type="PROSITE" id="PS50043">
    <property type="entry name" value="HTH_LUXR_2"/>
    <property type="match status" value="1"/>
</dbReference>
<dbReference type="InterPro" id="IPR016032">
    <property type="entry name" value="Sig_transdc_resp-reg_C-effctor"/>
</dbReference>
<dbReference type="PRINTS" id="PR00038">
    <property type="entry name" value="HTHLUXR"/>
</dbReference>
<keyword evidence="2" id="KW-0067">ATP-binding</keyword>
<dbReference type="Pfam" id="PF00196">
    <property type="entry name" value="GerE"/>
    <property type="match status" value="1"/>
</dbReference>
<dbReference type="Gene3D" id="3.40.50.300">
    <property type="entry name" value="P-loop containing nucleotide triphosphate hydrolases"/>
    <property type="match status" value="1"/>
</dbReference>
<keyword evidence="2" id="KW-0547">Nucleotide-binding</keyword>
<name>A0ABW2N0M4_9ACTN</name>
<proteinExistence type="predicted"/>
<feature type="domain" description="HTH luxR-type" evidence="1">
    <location>
        <begin position="709"/>
        <end position="774"/>
    </location>
</feature>